<dbReference type="InterPro" id="IPR001841">
    <property type="entry name" value="Znf_RING"/>
</dbReference>
<keyword evidence="5 8" id="KW-0863">Zinc-finger</keyword>
<keyword evidence="11" id="KW-1185">Reference proteome</keyword>
<evidence type="ECO:0000256" key="4">
    <source>
        <dbReference type="ARBA" id="ARBA00022723"/>
    </source>
</evidence>
<comment type="catalytic activity">
    <reaction evidence="1">
        <text>S-ubiquitinyl-[E2 ubiquitin-conjugating enzyme]-L-cysteine + [acceptor protein]-L-lysine = [E2 ubiquitin-conjugating enzyme]-L-cysteine + N(6)-ubiquitinyl-[acceptor protein]-L-lysine.</text>
        <dbReference type="EC" id="2.3.2.27"/>
    </reaction>
</comment>
<evidence type="ECO:0000256" key="8">
    <source>
        <dbReference type="PROSITE-ProRule" id="PRU00175"/>
    </source>
</evidence>
<reference evidence="10 11" key="1">
    <citation type="journal article" date="2024" name="Plant J.">
        <title>Genome sequences and population genomics reveal climatic adaptation and genomic divergence between two closely related sweetgum species.</title>
        <authorList>
            <person name="Xu W.Q."/>
            <person name="Ren C.Q."/>
            <person name="Zhang X.Y."/>
            <person name="Comes H.P."/>
            <person name="Liu X.H."/>
            <person name="Li Y.G."/>
            <person name="Kettle C.J."/>
            <person name="Jalonen R."/>
            <person name="Gaisberger H."/>
            <person name="Ma Y.Z."/>
            <person name="Qiu Y.X."/>
        </authorList>
    </citation>
    <scope>NUCLEOTIDE SEQUENCE [LARGE SCALE GENOMIC DNA]</scope>
    <source>
        <strain evidence="10">Hangzhou</strain>
    </source>
</reference>
<feature type="domain" description="RING-type" evidence="9">
    <location>
        <begin position="513"/>
        <end position="555"/>
    </location>
</feature>
<evidence type="ECO:0000313" key="10">
    <source>
        <dbReference type="EMBL" id="KAK9290224.1"/>
    </source>
</evidence>
<keyword evidence="3" id="KW-0808">Transferase</keyword>
<dbReference type="PANTHER" id="PTHR22937:SF65">
    <property type="entry name" value="E3 UBIQUITIN-PROTEIN LIGASE ARK2C"/>
    <property type="match status" value="1"/>
</dbReference>
<dbReference type="Gene3D" id="3.30.40.10">
    <property type="entry name" value="Zinc/RING finger domain, C3HC4 (zinc finger)"/>
    <property type="match status" value="1"/>
</dbReference>
<dbReference type="Pfam" id="PF13639">
    <property type="entry name" value="zf-RING_2"/>
    <property type="match status" value="1"/>
</dbReference>
<sequence length="561" mass="61655">MPVVIFLYSDSRGNIVMGHRHLFSTSQNFENDHDQNLNHLHAVQPYMHLGGAGAAENNALVYPVENMSIDRVRFGPHWNPALRSNGYSSSGHNVEVPHYQPDASGQSHDPFMLPPAAGTFSMVPENYAHHASSSSYDRQAYHGVDGDFVDLTMSNGRGLHKRKSPGIPAICERGSTSRYYGAGSSSDLSISSDVLQEKRNTDSQHLPWDHITMAPSYRGDGLSIGNESSLRNVRSRPALGLDSNLARTNLLSNPLNHPHSTGRPIDHCGSMELTGQNSNASTQEWNHIHVSPAAHGRNLVSDTSGSSHETNHFLVGSSSTNACMETGGYNHDFISSRNPGPQNFHGSSAQFVRGVRSSYSQRSTPSFRASSSSLRMGHVGSSDEGLQLVAESYSSRHTRPLSTIGWCNSDRNGRSRISNERYPSLSDEAGLRDRPIPEGLMIVDHSTLYGSRNLLDQHRDMRLDIDNMSYEELLALGERIGNVSTGLCEDLILKCLTETIYCLPDQKQDEVTCVICLEEYKNMDDVGTLKACGHDYHVGCIKKWLSMKNSCPICKASVVAD</sequence>
<keyword evidence="6" id="KW-0833">Ubl conjugation pathway</keyword>
<dbReference type="PROSITE" id="PS50089">
    <property type="entry name" value="ZF_RING_2"/>
    <property type="match status" value="1"/>
</dbReference>
<keyword evidence="4" id="KW-0479">Metal-binding</keyword>
<name>A0AAP0SAP4_LIQFO</name>
<dbReference type="Proteomes" id="UP001415857">
    <property type="component" value="Unassembled WGS sequence"/>
</dbReference>
<protein>
    <recommendedName>
        <fullName evidence="2">RING-type E3 ubiquitin transferase</fullName>
        <ecNumber evidence="2">2.3.2.27</ecNumber>
    </recommendedName>
</protein>
<dbReference type="EMBL" id="JBBPBK010000002">
    <property type="protein sequence ID" value="KAK9290224.1"/>
    <property type="molecule type" value="Genomic_DNA"/>
</dbReference>
<evidence type="ECO:0000313" key="11">
    <source>
        <dbReference type="Proteomes" id="UP001415857"/>
    </source>
</evidence>
<evidence type="ECO:0000256" key="1">
    <source>
        <dbReference type="ARBA" id="ARBA00000900"/>
    </source>
</evidence>
<dbReference type="SMART" id="SM00184">
    <property type="entry name" value="RING"/>
    <property type="match status" value="1"/>
</dbReference>
<keyword evidence="7" id="KW-0862">Zinc</keyword>
<accession>A0AAP0SAP4</accession>
<dbReference type="InterPro" id="IPR013083">
    <property type="entry name" value="Znf_RING/FYVE/PHD"/>
</dbReference>
<dbReference type="EC" id="2.3.2.27" evidence="2"/>
<evidence type="ECO:0000259" key="9">
    <source>
        <dbReference type="PROSITE" id="PS50089"/>
    </source>
</evidence>
<comment type="caution">
    <text evidence="10">The sequence shown here is derived from an EMBL/GenBank/DDBJ whole genome shotgun (WGS) entry which is preliminary data.</text>
</comment>
<dbReference type="GO" id="GO:0061630">
    <property type="term" value="F:ubiquitin protein ligase activity"/>
    <property type="evidence" value="ECO:0007669"/>
    <property type="project" value="UniProtKB-EC"/>
</dbReference>
<dbReference type="GO" id="GO:0008270">
    <property type="term" value="F:zinc ion binding"/>
    <property type="evidence" value="ECO:0007669"/>
    <property type="project" value="UniProtKB-KW"/>
</dbReference>
<gene>
    <name evidence="10" type="ORF">L1049_008391</name>
</gene>
<evidence type="ECO:0000256" key="7">
    <source>
        <dbReference type="ARBA" id="ARBA00022833"/>
    </source>
</evidence>
<organism evidence="10 11">
    <name type="scientific">Liquidambar formosana</name>
    <name type="common">Formosan gum</name>
    <dbReference type="NCBI Taxonomy" id="63359"/>
    <lineage>
        <taxon>Eukaryota</taxon>
        <taxon>Viridiplantae</taxon>
        <taxon>Streptophyta</taxon>
        <taxon>Embryophyta</taxon>
        <taxon>Tracheophyta</taxon>
        <taxon>Spermatophyta</taxon>
        <taxon>Magnoliopsida</taxon>
        <taxon>eudicotyledons</taxon>
        <taxon>Gunneridae</taxon>
        <taxon>Pentapetalae</taxon>
        <taxon>Saxifragales</taxon>
        <taxon>Altingiaceae</taxon>
        <taxon>Liquidambar</taxon>
    </lineage>
</organism>
<dbReference type="AlphaFoldDB" id="A0AAP0SAP4"/>
<dbReference type="SUPFAM" id="SSF57850">
    <property type="entry name" value="RING/U-box"/>
    <property type="match status" value="1"/>
</dbReference>
<evidence type="ECO:0000256" key="6">
    <source>
        <dbReference type="ARBA" id="ARBA00022786"/>
    </source>
</evidence>
<dbReference type="InterPro" id="IPR045191">
    <property type="entry name" value="MBR1/2-like"/>
</dbReference>
<proteinExistence type="predicted"/>
<dbReference type="PANTHER" id="PTHR22937">
    <property type="entry name" value="E3 UBIQUITIN-PROTEIN LIGASE RNF165"/>
    <property type="match status" value="1"/>
</dbReference>
<dbReference type="CDD" id="cd16469">
    <property type="entry name" value="RING-H2_RNF24-like"/>
    <property type="match status" value="1"/>
</dbReference>
<evidence type="ECO:0000256" key="2">
    <source>
        <dbReference type="ARBA" id="ARBA00012483"/>
    </source>
</evidence>
<evidence type="ECO:0000256" key="5">
    <source>
        <dbReference type="ARBA" id="ARBA00022771"/>
    </source>
</evidence>
<dbReference type="FunFam" id="3.30.40.10:FF:000538">
    <property type="entry name" value="E3 ubiquitin-protein ligase MBR2 isoform A"/>
    <property type="match status" value="1"/>
</dbReference>
<evidence type="ECO:0000256" key="3">
    <source>
        <dbReference type="ARBA" id="ARBA00022679"/>
    </source>
</evidence>